<dbReference type="InterPro" id="IPR011234">
    <property type="entry name" value="Fumarylacetoacetase-like_C"/>
</dbReference>
<evidence type="ECO:0000256" key="3">
    <source>
        <dbReference type="ARBA" id="ARBA00022723"/>
    </source>
</evidence>
<keyword evidence="3" id="KW-0479">Metal-binding</keyword>
<dbReference type="Gene3D" id="3.90.850.10">
    <property type="entry name" value="Fumarylacetoacetase-like, C-terminal domain"/>
    <property type="match status" value="1"/>
</dbReference>
<dbReference type="GO" id="GO:0016853">
    <property type="term" value="F:isomerase activity"/>
    <property type="evidence" value="ECO:0007669"/>
    <property type="project" value="UniProtKB-KW"/>
</dbReference>
<evidence type="ECO:0000256" key="1">
    <source>
        <dbReference type="ARBA" id="ARBA00001946"/>
    </source>
</evidence>
<sequence>MKLLSYTHQGRDGWGALDASGQGVIDLGRRLPAIAGVRELLAGGAPALAQAREAWTGAMADHALADVQLDLPVREPRRIFCIGVNYAHRNAEYKDGSELPRYPSIFMRVPDSFSAHGAPLLQPAESQQLDYEGEIGIVIGQGGRRIPRETALAHIGGLTCINEGTIRDWVHHAKFNVTQGKNWFRSGAIGPWLVTADEYPDGFGKLRVQTRVNGETRQDDTTEHLMFDFAYLIHYLSTFTPLLPGDVIATGTPIGAGIRFDPPRFLQPGDVVEVEVTGVGVLRNVVEAEPR</sequence>
<evidence type="ECO:0000259" key="4">
    <source>
        <dbReference type="Pfam" id="PF01557"/>
    </source>
</evidence>
<evidence type="ECO:0000313" key="5">
    <source>
        <dbReference type="EMBL" id="KTT27794.1"/>
    </source>
</evidence>
<accession>A0A147HCD5</accession>
<dbReference type="OrthoDB" id="9805307at2"/>
<dbReference type="EMBL" id="LDSL01000005">
    <property type="protein sequence ID" value="KTT27794.1"/>
    <property type="molecule type" value="Genomic_DNA"/>
</dbReference>
<name>A0A147HCD5_9BURK</name>
<reference evidence="5 6" key="1">
    <citation type="journal article" date="2016" name="Front. Microbiol.">
        <title>Genomic Resource of Rice Seed Associated Bacteria.</title>
        <authorList>
            <person name="Midha S."/>
            <person name="Bansal K."/>
            <person name="Sharma S."/>
            <person name="Kumar N."/>
            <person name="Patil P.P."/>
            <person name="Chaudhry V."/>
            <person name="Patil P.B."/>
        </authorList>
    </citation>
    <scope>NUCLEOTIDE SEQUENCE [LARGE SCALE GENOMIC DNA]</scope>
    <source>
        <strain evidence="5 6">NS331</strain>
    </source>
</reference>
<feature type="domain" description="Fumarylacetoacetase-like C-terminal" evidence="4">
    <location>
        <begin position="79"/>
        <end position="286"/>
    </location>
</feature>
<dbReference type="GO" id="GO:0044281">
    <property type="term" value="P:small molecule metabolic process"/>
    <property type="evidence" value="ECO:0007669"/>
    <property type="project" value="UniProtKB-ARBA"/>
</dbReference>
<comment type="caution">
    <text evidence="5">The sequence shown here is derived from an EMBL/GenBank/DDBJ whole genome shotgun (WGS) entry which is preliminary data.</text>
</comment>
<organism evidence="5 6">
    <name type="scientific">Pseudacidovorax intermedius</name>
    <dbReference type="NCBI Taxonomy" id="433924"/>
    <lineage>
        <taxon>Bacteria</taxon>
        <taxon>Pseudomonadati</taxon>
        <taxon>Pseudomonadota</taxon>
        <taxon>Betaproteobacteria</taxon>
        <taxon>Burkholderiales</taxon>
        <taxon>Comamonadaceae</taxon>
        <taxon>Pseudacidovorax</taxon>
    </lineage>
</organism>
<comment type="cofactor">
    <cofactor evidence="1">
        <name>Mg(2+)</name>
        <dbReference type="ChEBI" id="CHEBI:18420"/>
    </cofactor>
</comment>
<dbReference type="RefSeq" id="WP_058640099.1">
    <property type="nucleotide sequence ID" value="NZ_LDSL01000005.1"/>
</dbReference>
<dbReference type="GO" id="GO:0046872">
    <property type="term" value="F:metal ion binding"/>
    <property type="evidence" value="ECO:0007669"/>
    <property type="project" value="UniProtKB-KW"/>
</dbReference>
<dbReference type="PANTHER" id="PTHR42796:SF4">
    <property type="entry name" value="FUMARYLACETOACETATE HYDROLASE DOMAIN-CONTAINING PROTEIN 2A"/>
    <property type="match status" value="1"/>
</dbReference>
<dbReference type="AlphaFoldDB" id="A0A147HCD5"/>
<dbReference type="InterPro" id="IPR036663">
    <property type="entry name" value="Fumarylacetoacetase_C_sf"/>
</dbReference>
<gene>
    <name evidence="5" type="ORF">NS331_00675</name>
</gene>
<dbReference type="PANTHER" id="PTHR42796">
    <property type="entry name" value="FUMARYLACETOACETATE HYDROLASE DOMAIN-CONTAINING PROTEIN 2A-RELATED"/>
    <property type="match status" value="1"/>
</dbReference>
<protein>
    <submittedName>
        <fullName evidence="5">2-hydroxyhepta-2,4-diene-1,7-dioate isomerase</fullName>
    </submittedName>
</protein>
<dbReference type="SUPFAM" id="SSF56529">
    <property type="entry name" value="FAH"/>
    <property type="match status" value="1"/>
</dbReference>
<evidence type="ECO:0000256" key="2">
    <source>
        <dbReference type="ARBA" id="ARBA00010211"/>
    </source>
</evidence>
<dbReference type="PATRIC" id="fig|433924.3.peg.3433"/>
<dbReference type="InterPro" id="IPR051121">
    <property type="entry name" value="FAH"/>
</dbReference>
<dbReference type="FunFam" id="3.90.850.10:FF:000008">
    <property type="entry name" value="FAA hydrolase family protein"/>
    <property type="match status" value="1"/>
</dbReference>
<comment type="similarity">
    <text evidence="2">Belongs to the FAH family.</text>
</comment>
<keyword evidence="6" id="KW-1185">Reference proteome</keyword>
<evidence type="ECO:0000313" key="6">
    <source>
        <dbReference type="Proteomes" id="UP000072741"/>
    </source>
</evidence>
<dbReference type="Pfam" id="PF01557">
    <property type="entry name" value="FAA_hydrolase"/>
    <property type="match status" value="1"/>
</dbReference>
<proteinExistence type="inferred from homology"/>
<dbReference type="Proteomes" id="UP000072741">
    <property type="component" value="Unassembled WGS sequence"/>
</dbReference>
<keyword evidence="5" id="KW-0413">Isomerase</keyword>